<dbReference type="EMBL" id="CAMXCT010002088">
    <property type="protein sequence ID" value="CAI3995546.1"/>
    <property type="molecule type" value="Genomic_DNA"/>
</dbReference>
<sequence>MEALAPQFRDSFLHVARFASSSATTQLIEASPITFLWDAQLSAEEGLSIAPNGLSGIAAKVLAVLLALWVFSVLTMGCAQCRRSGNCYESISVSSLYKGSVWSLCVNYLLLLPLHFMRSTENASGDEKTLYSPAEKELLTSKRRVHDTSVLNFLSVRRSMIYVSFLFLVIALLVQLSALPQAFQGRQIWIEKSDIEENGHVITYEDFVQASGKNWTTHSPEAFFQYSRLIYTGMFAKILRQTSTMDLFEACANAFCQISRCICLAWSLTCWPNFNQSYRGVLRALFFSVLAPLLATSIPSRLFIDWSVLDPVIRAYTGEISTHLATQKDFSVRRIMQLCKQIDTQGHEEAFAEALEACDLLTRAPKEHLKCCSFVDIVDFDFRPIHEACEDVREHARDPHSSKLYNVTLRAARMCHDNIYPNFKNGMEFGFQNSLEIFATAAPMAQHMAQSVSIAMGFVQGLRGFNAIVPAAIALSPALLRAALKVKNIVPQSTIPGMFVVALPLLYCPMAWGLYTIAFQLLGDFWMLMGLLVLAFSPMLYLALGAYFSITRPLTDKAITRVMISINIASQVVAVVGYVFIFTFAWKKYQLTMMEGEPGDKNTIERDAYRFVIQQVKVLQGTFWLELAGVCMANYFFTTLAGVDWMMLEIGKQRHYEILMKTAQDIHKLEGAKDVCYPPGLESEFERQEALKAAEERGHRLDSVFSVVYDHVPMNMKEILRGRNTRLVCDIEMAEIQKLATSASQSQEGSTLEDR</sequence>
<dbReference type="AlphaFoldDB" id="A0A9P1CSL5"/>
<dbReference type="Proteomes" id="UP001152797">
    <property type="component" value="Unassembled WGS sequence"/>
</dbReference>
<dbReference type="EMBL" id="CAMXCT030002088">
    <property type="protein sequence ID" value="CAL4782858.1"/>
    <property type="molecule type" value="Genomic_DNA"/>
</dbReference>
<evidence type="ECO:0000313" key="3">
    <source>
        <dbReference type="EMBL" id="CAL4782858.1"/>
    </source>
</evidence>
<feature type="transmembrane region" description="Helical" evidence="1">
    <location>
        <begin position="627"/>
        <end position="648"/>
    </location>
</feature>
<feature type="transmembrane region" description="Helical" evidence="1">
    <location>
        <begin position="562"/>
        <end position="586"/>
    </location>
</feature>
<dbReference type="EMBL" id="CAMXCT020002088">
    <property type="protein sequence ID" value="CAL1148921.1"/>
    <property type="molecule type" value="Genomic_DNA"/>
</dbReference>
<feature type="transmembrane region" description="Helical" evidence="1">
    <location>
        <begin position="159"/>
        <end position="179"/>
    </location>
</feature>
<organism evidence="2">
    <name type="scientific">Cladocopium goreaui</name>
    <dbReference type="NCBI Taxonomy" id="2562237"/>
    <lineage>
        <taxon>Eukaryota</taxon>
        <taxon>Sar</taxon>
        <taxon>Alveolata</taxon>
        <taxon>Dinophyceae</taxon>
        <taxon>Suessiales</taxon>
        <taxon>Symbiodiniaceae</taxon>
        <taxon>Cladocopium</taxon>
    </lineage>
</organism>
<feature type="transmembrane region" description="Helical" evidence="1">
    <location>
        <begin position="496"/>
        <end position="519"/>
    </location>
</feature>
<keyword evidence="1" id="KW-0812">Transmembrane</keyword>
<feature type="transmembrane region" description="Helical" evidence="1">
    <location>
        <begin position="525"/>
        <end position="550"/>
    </location>
</feature>
<protein>
    <submittedName>
        <fullName evidence="3">ABC transporter F family member 2</fullName>
    </submittedName>
</protein>
<reference evidence="3 4" key="2">
    <citation type="submission" date="2024-05" db="EMBL/GenBank/DDBJ databases">
        <authorList>
            <person name="Chen Y."/>
            <person name="Shah S."/>
            <person name="Dougan E. K."/>
            <person name="Thang M."/>
            <person name="Chan C."/>
        </authorList>
    </citation>
    <scope>NUCLEOTIDE SEQUENCE [LARGE SCALE GENOMIC DNA]</scope>
</reference>
<name>A0A9P1CSL5_9DINO</name>
<keyword evidence="1" id="KW-1133">Transmembrane helix</keyword>
<reference evidence="2" key="1">
    <citation type="submission" date="2022-10" db="EMBL/GenBank/DDBJ databases">
        <authorList>
            <person name="Chen Y."/>
            <person name="Dougan E. K."/>
            <person name="Chan C."/>
            <person name="Rhodes N."/>
            <person name="Thang M."/>
        </authorList>
    </citation>
    <scope>NUCLEOTIDE SEQUENCE</scope>
</reference>
<evidence type="ECO:0000313" key="2">
    <source>
        <dbReference type="EMBL" id="CAI3995546.1"/>
    </source>
</evidence>
<evidence type="ECO:0000256" key="1">
    <source>
        <dbReference type="SAM" id="Phobius"/>
    </source>
</evidence>
<gene>
    <name evidence="2" type="ORF">C1SCF055_LOCUS22086</name>
</gene>
<comment type="caution">
    <text evidence="2">The sequence shown here is derived from an EMBL/GenBank/DDBJ whole genome shotgun (WGS) entry which is preliminary data.</text>
</comment>
<proteinExistence type="predicted"/>
<feature type="transmembrane region" description="Helical" evidence="1">
    <location>
        <begin position="465"/>
        <end position="484"/>
    </location>
</feature>
<dbReference type="OrthoDB" id="421753at2759"/>
<evidence type="ECO:0000313" key="4">
    <source>
        <dbReference type="Proteomes" id="UP001152797"/>
    </source>
</evidence>
<feature type="transmembrane region" description="Helical" evidence="1">
    <location>
        <begin position="57"/>
        <end position="79"/>
    </location>
</feature>
<keyword evidence="1" id="KW-0472">Membrane</keyword>
<accession>A0A9P1CSL5</accession>
<keyword evidence="4" id="KW-1185">Reference proteome</keyword>